<comment type="cofactor">
    <cofactor evidence="1">
        <name>Zn(2+)</name>
        <dbReference type="ChEBI" id="CHEBI:29105"/>
    </cofactor>
</comment>
<dbReference type="PRINTS" id="PR00786">
    <property type="entry name" value="NEPRILYSIN"/>
</dbReference>
<evidence type="ECO:0000259" key="10">
    <source>
        <dbReference type="Pfam" id="PF01431"/>
    </source>
</evidence>
<keyword evidence="4" id="KW-0479">Metal-binding</keyword>
<protein>
    <recommendedName>
        <fullName evidence="14">Neutral endopeptidase</fullName>
    </recommendedName>
</protein>
<keyword evidence="9" id="KW-0812">Transmembrane</keyword>
<comment type="caution">
    <text evidence="12">The sequence shown here is derived from an EMBL/GenBank/DDBJ whole genome shotgun (WGS) entry which is preliminary data.</text>
</comment>
<accession>A0ABR0AAQ0</accession>
<dbReference type="PANTHER" id="PTHR11733">
    <property type="entry name" value="ZINC METALLOPROTEASE FAMILY M13 NEPRILYSIN-RELATED"/>
    <property type="match status" value="1"/>
</dbReference>
<evidence type="ECO:0000256" key="8">
    <source>
        <dbReference type="SAM" id="MobiDB-lite"/>
    </source>
</evidence>
<dbReference type="InterPro" id="IPR000718">
    <property type="entry name" value="Peptidase_M13"/>
</dbReference>
<dbReference type="InterPro" id="IPR018497">
    <property type="entry name" value="Peptidase_M13_C"/>
</dbReference>
<keyword evidence="7" id="KW-0482">Metalloprotease</keyword>
<dbReference type="Pfam" id="PF05649">
    <property type="entry name" value="Peptidase_M13_N"/>
    <property type="match status" value="1"/>
</dbReference>
<feature type="compositionally biased region" description="Low complexity" evidence="8">
    <location>
        <begin position="67"/>
        <end position="84"/>
    </location>
</feature>
<keyword evidence="3" id="KW-0645">Protease</keyword>
<evidence type="ECO:0000256" key="2">
    <source>
        <dbReference type="ARBA" id="ARBA00007357"/>
    </source>
</evidence>
<evidence type="ECO:0000256" key="5">
    <source>
        <dbReference type="ARBA" id="ARBA00022801"/>
    </source>
</evidence>
<dbReference type="Pfam" id="PF01431">
    <property type="entry name" value="Peptidase_M13"/>
    <property type="match status" value="1"/>
</dbReference>
<dbReference type="Gene3D" id="3.40.390.10">
    <property type="entry name" value="Collagenase (Catalytic Domain)"/>
    <property type="match status" value="1"/>
</dbReference>
<dbReference type="PROSITE" id="PS51885">
    <property type="entry name" value="NEPRILYSIN"/>
    <property type="match status" value="1"/>
</dbReference>
<evidence type="ECO:0008006" key="14">
    <source>
        <dbReference type="Google" id="ProtNLM"/>
    </source>
</evidence>
<dbReference type="CDD" id="cd08662">
    <property type="entry name" value="M13"/>
    <property type="match status" value="1"/>
</dbReference>
<dbReference type="Gene3D" id="1.10.1380.10">
    <property type="entry name" value="Neutral endopeptidase , domain2"/>
    <property type="match status" value="1"/>
</dbReference>
<feature type="region of interest" description="Disordered" evidence="8">
    <location>
        <begin position="67"/>
        <end position="98"/>
    </location>
</feature>
<feature type="transmembrane region" description="Helical" evidence="9">
    <location>
        <begin position="152"/>
        <end position="174"/>
    </location>
</feature>
<keyword evidence="5" id="KW-0378">Hydrolase</keyword>
<dbReference type="PANTHER" id="PTHR11733:SF208">
    <property type="entry name" value="PEPTIDASE M13 C-TERMINAL DOMAIN-CONTAINING PROTEIN"/>
    <property type="match status" value="1"/>
</dbReference>
<sequence>MQSELMEDESHLNSIPAGQSAQQRTPSPSRCIDLNVFSSSIKSDSFLNTTSTKHSLPHISLGTFNMSTSSPVSSPPQVRQASSVASSNRNGLTGLPKVGRHRPVVRSQSSRISLLRQPPASASSLTSGNEEEHFSIPERYVEFRGRSCNRCWWWWIPLTVITSIIVTAAIIWLFQPYGLFGYQEYSNATLAEEQQQDEVCTTPACVKAAARLLARLDPSIDPCTDFYRFSCGRFLETYSVPDDSNQLSTLQEMQDEMLLSTRKVLEQSHEGDANVNGSIRKVKDFYASCMSPHLDDADFGNVSELPLFAFLQPGELGAWPLLMLEPGDRPHDHASLEHLIGTLAALQVHSFVDIYVTQDERNSSQYILQFFKGEPLMEKDWYDVSRNETAARHLRCLRSYRNLMEETILLLSGGRREPLDELDDMLAFEARFAKISSTFCADGDMISDPTNDSNRTTSNNEDLENGAFHHDTIVDHRLNLSDMETQFPAINWTAAVETLLRATGLSDKDRAALLLSDMPVSLQCRDFLPELSNLLTTTPSRTVTNYLIWRFIFKSMPLITTRFHKMWTNFKQSVPNLGEERIYLTRWKQCVALVNEGFGLVAAHLYVTKMASNWTNTWILRLIDELKEAFGASIARQEWIEEEMTLRLLEKLEAMGSKIGYPNKILNLTQLDLDYQELHIDGGHIFFNVMRMKRHEVWREIQKVFQPPPQEKEWLVQPLVVNAFHNPSTNEIIFPLGILREPFFNLDLPRYMTYGNLGVVIGHEIVHGFDVNGRRYDRHGNMTQWWSDSLMREFSQRTDCFVQQYAAFTIDHIDKPVDGNRTLGENVCDSGGLAHAWTAYKSHSRAIGEENHRPEFRLPGVNYTNDQLFFITYGQIWCEVLNADGYEKYTKEAHSPGKYRANGVLQNSPTFSEVFHCPVDSPMNPVNKCQLWS</sequence>
<dbReference type="InterPro" id="IPR042089">
    <property type="entry name" value="Peptidase_M13_dom_2"/>
</dbReference>
<keyword evidence="6" id="KW-0862">Zinc</keyword>
<dbReference type="EMBL" id="JAOYFB010000037">
    <property type="protein sequence ID" value="KAK4022105.1"/>
    <property type="molecule type" value="Genomic_DNA"/>
</dbReference>
<feature type="domain" description="Peptidase M13 N-terminal" evidence="11">
    <location>
        <begin position="222"/>
        <end position="662"/>
    </location>
</feature>
<evidence type="ECO:0000256" key="9">
    <source>
        <dbReference type="SAM" id="Phobius"/>
    </source>
</evidence>
<name>A0ABR0AAQ0_9CRUS</name>
<evidence type="ECO:0000256" key="7">
    <source>
        <dbReference type="ARBA" id="ARBA00023049"/>
    </source>
</evidence>
<comment type="similarity">
    <text evidence="2">Belongs to the peptidase M13 family.</text>
</comment>
<gene>
    <name evidence="12" type="ORF">OUZ56_007592</name>
</gene>
<evidence type="ECO:0000259" key="11">
    <source>
        <dbReference type="Pfam" id="PF05649"/>
    </source>
</evidence>
<evidence type="ECO:0000313" key="13">
    <source>
        <dbReference type="Proteomes" id="UP001234178"/>
    </source>
</evidence>
<reference evidence="12 13" key="1">
    <citation type="journal article" date="2023" name="Nucleic Acids Res.">
        <title>The hologenome of Daphnia magna reveals possible DNA methylation and microbiome-mediated evolution of the host genome.</title>
        <authorList>
            <person name="Chaturvedi A."/>
            <person name="Li X."/>
            <person name="Dhandapani V."/>
            <person name="Marshall H."/>
            <person name="Kissane S."/>
            <person name="Cuenca-Cambronero M."/>
            <person name="Asole G."/>
            <person name="Calvet F."/>
            <person name="Ruiz-Romero M."/>
            <person name="Marangio P."/>
            <person name="Guigo R."/>
            <person name="Rago D."/>
            <person name="Mirbahai L."/>
            <person name="Eastwood N."/>
            <person name="Colbourne J.K."/>
            <person name="Zhou J."/>
            <person name="Mallon E."/>
            <person name="Orsini L."/>
        </authorList>
    </citation>
    <scope>NUCLEOTIDE SEQUENCE [LARGE SCALE GENOMIC DNA]</scope>
    <source>
        <strain evidence="12">LRV0_1</strain>
    </source>
</reference>
<proteinExistence type="inferred from homology"/>
<feature type="compositionally biased region" description="Polar residues" evidence="8">
    <location>
        <begin position="12"/>
        <end position="28"/>
    </location>
</feature>
<feature type="region of interest" description="Disordered" evidence="8">
    <location>
        <begin position="1"/>
        <end position="30"/>
    </location>
</feature>
<dbReference type="SUPFAM" id="SSF55486">
    <property type="entry name" value="Metalloproteases ('zincins'), catalytic domain"/>
    <property type="match status" value="1"/>
</dbReference>
<organism evidence="12 13">
    <name type="scientific">Daphnia magna</name>
    <dbReference type="NCBI Taxonomy" id="35525"/>
    <lineage>
        <taxon>Eukaryota</taxon>
        <taxon>Metazoa</taxon>
        <taxon>Ecdysozoa</taxon>
        <taxon>Arthropoda</taxon>
        <taxon>Crustacea</taxon>
        <taxon>Branchiopoda</taxon>
        <taxon>Diplostraca</taxon>
        <taxon>Cladocera</taxon>
        <taxon>Anomopoda</taxon>
        <taxon>Daphniidae</taxon>
        <taxon>Daphnia</taxon>
    </lineage>
</organism>
<dbReference type="InterPro" id="IPR008753">
    <property type="entry name" value="Peptidase_M13_N"/>
</dbReference>
<evidence type="ECO:0000256" key="6">
    <source>
        <dbReference type="ARBA" id="ARBA00022833"/>
    </source>
</evidence>
<dbReference type="Proteomes" id="UP001234178">
    <property type="component" value="Unassembled WGS sequence"/>
</dbReference>
<keyword evidence="9" id="KW-1133">Transmembrane helix</keyword>
<dbReference type="InterPro" id="IPR024079">
    <property type="entry name" value="MetalloPept_cat_dom_sf"/>
</dbReference>
<evidence type="ECO:0000256" key="3">
    <source>
        <dbReference type="ARBA" id="ARBA00022670"/>
    </source>
</evidence>
<evidence type="ECO:0000256" key="4">
    <source>
        <dbReference type="ARBA" id="ARBA00022723"/>
    </source>
</evidence>
<evidence type="ECO:0000313" key="12">
    <source>
        <dbReference type="EMBL" id="KAK4022105.1"/>
    </source>
</evidence>
<feature type="domain" description="Peptidase M13 C-terminal" evidence="10">
    <location>
        <begin position="722"/>
        <end position="931"/>
    </location>
</feature>
<keyword evidence="9" id="KW-0472">Membrane</keyword>
<evidence type="ECO:0000256" key="1">
    <source>
        <dbReference type="ARBA" id="ARBA00001947"/>
    </source>
</evidence>
<keyword evidence="13" id="KW-1185">Reference proteome</keyword>